<dbReference type="CDD" id="cd00739">
    <property type="entry name" value="DHPS"/>
    <property type="match status" value="1"/>
</dbReference>
<evidence type="ECO:0000256" key="3">
    <source>
        <dbReference type="ARBA" id="ARBA00058850"/>
    </source>
</evidence>
<dbReference type="Proteomes" id="UP001226160">
    <property type="component" value="Unassembled WGS sequence"/>
</dbReference>
<keyword evidence="4" id="KW-0289">Folate biosynthesis</keyword>
<accession>A0AAP4F6J2</accession>
<dbReference type="InterPro" id="IPR000489">
    <property type="entry name" value="Pterin-binding_dom"/>
</dbReference>
<dbReference type="NCBIfam" id="TIGR01496">
    <property type="entry name" value="DHPS"/>
    <property type="match status" value="1"/>
</dbReference>
<comment type="pathway">
    <text evidence="4">Cofactor biosynthesis; tetrahydrofolate biosynthesis; 7,8-dihydrofolate from 2-amino-4-hydroxy-6-hydroxymethyl-7,8-dihydropteridine diphosphate and 4-aminobenzoate: step 1/2.</text>
</comment>
<dbReference type="Pfam" id="PF00809">
    <property type="entry name" value="Pterin_bind"/>
    <property type="match status" value="1"/>
</dbReference>
<dbReference type="Proteomes" id="UP001243856">
    <property type="component" value="Unassembled WGS sequence"/>
</dbReference>
<keyword evidence="4" id="KW-0479">Metal-binding</keyword>
<dbReference type="PANTHER" id="PTHR20941:SF8">
    <property type="entry name" value="INACTIVE DIHYDROPTEROATE SYNTHASE 2"/>
    <property type="match status" value="1"/>
</dbReference>
<evidence type="ECO:0000256" key="2">
    <source>
        <dbReference type="ARBA" id="ARBA00011738"/>
    </source>
</evidence>
<gene>
    <name evidence="7" type="primary">folP</name>
    <name evidence="6" type="ORF">QPX45_03495</name>
    <name evidence="7" type="ORF">QPX54_03520</name>
</gene>
<dbReference type="InterPro" id="IPR006390">
    <property type="entry name" value="DHP_synth_dom"/>
</dbReference>
<feature type="domain" description="Pterin-binding" evidence="5">
    <location>
        <begin position="4"/>
        <end position="257"/>
    </location>
</feature>
<comment type="similarity">
    <text evidence="1 4">Belongs to the DHPS family.</text>
</comment>
<dbReference type="GO" id="GO:0046872">
    <property type="term" value="F:metal ion binding"/>
    <property type="evidence" value="ECO:0007669"/>
    <property type="project" value="UniProtKB-KW"/>
</dbReference>
<dbReference type="SUPFAM" id="SSF51717">
    <property type="entry name" value="Dihydropteroate synthetase-like"/>
    <property type="match status" value="1"/>
</dbReference>
<dbReference type="GO" id="GO:0004156">
    <property type="term" value="F:dihydropteroate synthase activity"/>
    <property type="evidence" value="ECO:0007669"/>
    <property type="project" value="UniProtKB-EC"/>
</dbReference>
<evidence type="ECO:0000256" key="4">
    <source>
        <dbReference type="RuleBase" id="RU361205"/>
    </source>
</evidence>
<evidence type="ECO:0000313" key="7">
    <source>
        <dbReference type="EMBL" id="MDK4325585.1"/>
    </source>
</evidence>
<dbReference type="EMBL" id="JASNVP010000003">
    <property type="protein sequence ID" value="MDK4325585.1"/>
    <property type="molecule type" value="Genomic_DNA"/>
</dbReference>
<organism evidence="7 8">
    <name type="scientific">Corynebacterium propinquum</name>
    <dbReference type="NCBI Taxonomy" id="43769"/>
    <lineage>
        <taxon>Bacteria</taxon>
        <taxon>Bacillati</taxon>
        <taxon>Actinomycetota</taxon>
        <taxon>Actinomycetes</taxon>
        <taxon>Mycobacteriales</taxon>
        <taxon>Corynebacteriaceae</taxon>
        <taxon>Corynebacterium</taxon>
    </lineage>
</organism>
<comment type="cofactor">
    <cofactor evidence="4">
        <name>Mg(2+)</name>
        <dbReference type="ChEBI" id="CHEBI:18420"/>
    </cofactor>
</comment>
<name>A0AAP4F6J2_9CORY</name>
<dbReference type="EMBL" id="JASNVK010000004">
    <property type="protein sequence ID" value="MDK4300320.1"/>
    <property type="molecule type" value="Genomic_DNA"/>
</dbReference>
<keyword evidence="9" id="KW-1185">Reference proteome</keyword>
<dbReference type="InterPro" id="IPR045031">
    <property type="entry name" value="DHP_synth-like"/>
</dbReference>
<keyword evidence="4" id="KW-0460">Magnesium</keyword>
<sequence length="276" mass="29641">MCMTEIMAIINRTPDSFYDKGATFAEDSALARADQAIADGASIIDVGGVKAGPGEEVTAAEEIDRVIPTISAVHERHPEITISVDTWRADVADAAIRAGAGLINDTWAGYEPELIEVAGAHQVGYVCSHTGVNTPRTRPHRVHYDDVVADVIKQTTALAERAVSCGVPEHKVFIDPTHDFGKNTFHGLELLRRCDELVATGWPVLMALSNKDFIGETLQRAPRERVVGTLAATAWAAARGVAAFRVHEVAETLDVIKMTAAISGDRAPDNTIRGLL</sequence>
<protein>
    <recommendedName>
        <fullName evidence="4">Dihydropteroate synthase</fullName>
        <shortName evidence="4">DHPS</shortName>
        <ecNumber evidence="4">2.5.1.15</ecNumber>
    </recommendedName>
    <alternativeName>
        <fullName evidence="4">Dihydropteroate pyrophosphorylase</fullName>
    </alternativeName>
</protein>
<proteinExistence type="inferred from homology"/>
<evidence type="ECO:0000313" key="8">
    <source>
        <dbReference type="Proteomes" id="UP001226160"/>
    </source>
</evidence>
<dbReference type="EC" id="2.5.1.15" evidence="4"/>
<dbReference type="FunFam" id="3.20.20.20:FF:000008">
    <property type="entry name" value="Dihydropteroate synthase"/>
    <property type="match status" value="1"/>
</dbReference>
<dbReference type="PROSITE" id="PS50972">
    <property type="entry name" value="PTERIN_BINDING"/>
    <property type="match status" value="1"/>
</dbReference>
<comment type="caution">
    <text evidence="7">The sequence shown here is derived from an EMBL/GenBank/DDBJ whole genome shotgun (WGS) entry which is preliminary data.</text>
</comment>
<comment type="function">
    <text evidence="3">Has very low affinity for the DHPS substrate 6-hydroxymethyl-7,8-dihydropterin-pyrophosphate, but can bind the inhibitor dapsone. Seems to lack dihydropteroate synthase activity, and does probably not function in folate metabolism.</text>
</comment>
<dbReference type="PANTHER" id="PTHR20941">
    <property type="entry name" value="FOLATE SYNTHESIS PROTEINS"/>
    <property type="match status" value="1"/>
</dbReference>
<evidence type="ECO:0000313" key="6">
    <source>
        <dbReference type="EMBL" id="MDK4300320.1"/>
    </source>
</evidence>
<keyword evidence="4 7" id="KW-0808">Transferase</keyword>
<evidence type="ECO:0000259" key="5">
    <source>
        <dbReference type="PROSITE" id="PS50972"/>
    </source>
</evidence>
<dbReference type="Gene3D" id="3.20.20.20">
    <property type="entry name" value="Dihydropteroate synthase-like"/>
    <property type="match status" value="1"/>
</dbReference>
<dbReference type="GO" id="GO:0005829">
    <property type="term" value="C:cytosol"/>
    <property type="evidence" value="ECO:0007669"/>
    <property type="project" value="TreeGrafter"/>
</dbReference>
<dbReference type="PROSITE" id="PS00793">
    <property type="entry name" value="DHPS_2"/>
    <property type="match status" value="1"/>
</dbReference>
<comment type="function">
    <text evidence="4">Catalyzes the condensation of para-aminobenzoate (pABA) with 6-hydroxymethyl-7,8-dihydropterin diphosphate (DHPt-PP) to form 7,8-dihydropteroate (H2Pte), the immediate precursor of folate derivatives.</text>
</comment>
<dbReference type="PROSITE" id="PS00792">
    <property type="entry name" value="DHPS_1"/>
    <property type="match status" value="1"/>
</dbReference>
<reference evidence="7 9" key="1">
    <citation type="submission" date="2023-05" db="EMBL/GenBank/DDBJ databases">
        <title>Metabolic capabilities are highly conserved among human nasal-associated Corynebacterium species in pangenomic analyses.</title>
        <authorList>
            <person name="Tran T.H."/>
            <person name="Roberts A.Q."/>
            <person name="Escapa I.F."/>
            <person name="Gao W."/>
            <person name="Conlan S."/>
            <person name="Kong H."/>
            <person name="Segre J.A."/>
            <person name="Kelly M.S."/>
            <person name="Lemon K.P."/>
        </authorList>
    </citation>
    <scope>NUCLEOTIDE SEQUENCE</scope>
    <source>
        <strain evidence="7">KPL2654</strain>
        <strain evidence="6 9">KPL2811</strain>
    </source>
</reference>
<dbReference type="GO" id="GO:0046656">
    <property type="term" value="P:folic acid biosynthetic process"/>
    <property type="evidence" value="ECO:0007669"/>
    <property type="project" value="UniProtKB-KW"/>
</dbReference>
<evidence type="ECO:0000313" key="9">
    <source>
        <dbReference type="Proteomes" id="UP001243856"/>
    </source>
</evidence>
<dbReference type="InterPro" id="IPR011005">
    <property type="entry name" value="Dihydropteroate_synth-like_sf"/>
</dbReference>
<evidence type="ECO:0000256" key="1">
    <source>
        <dbReference type="ARBA" id="ARBA00009503"/>
    </source>
</evidence>
<comment type="subunit">
    <text evidence="2">Homodimer.</text>
</comment>
<dbReference type="AlphaFoldDB" id="A0AAP4F6J2"/>